<organism evidence="4 5">
    <name type="scientific">Roridomyces roridus</name>
    <dbReference type="NCBI Taxonomy" id="1738132"/>
    <lineage>
        <taxon>Eukaryota</taxon>
        <taxon>Fungi</taxon>
        <taxon>Dikarya</taxon>
        <taxon>Basidiomycota</taxon>
        <taxon>Agaricomycotina</taxon>
        <taxon>Agaricomycetes</taxon>
        <taxon>Agaricomycetidae</taxon>
        <taxon>Agaricales</taxon>
        <taxon>Marasmiineae</taxon>
        <taxon>Mycenaceae</taxon>
        <taxon>Roridomyces</taxon>
    </lineage>
</organism>
<name>A0AAD7BL16_9AGAR</name>
<feature type="compositionally biased region" description="Basic and acidic residues" evidence="2">
    <location>
        <begin position="362"/>
        <end position="374"/>
    </location>
</feature>
<accession>A0AAD7BL16</accession>
<sequence length="511" mass="54126">MNPFPSCSAPAFGATAEVDNPKAQTQTTKPRSSQSTSSAGRLPLTPSLEFANTSHPVAHGIPSLSCASQSVERPRLVSQHNTTQGQLSTAAERLIQALSHLVSNVTAPVVSHQAVGVGMGPSLNSAPTTAGPYPFHACTQAAQSPLPLDPLSALGGEAGHCRGTQGMIAPVVAGSSAATSAGTQVTAALFPSTASQLPRLRFTYDQLMGTLNNLLDPEATAPSTLAVWTRNPFQSPSAIDILARPWSPPEPFTPAVDGLPPYKFLHGPPAIAPTRQTKVDTQQSSAIAGPSQPRALLPTDRGVYVQMPPVRSSSGAAVAVTYEQFFASTGMHTTSTPGHALPLAAPSPSMPAGSSPSTSQQDRTRQRIEERHERRYNPMSHATPAPLVVGKPSTTCAAAGQIPPNQVNQRVREARLALCRLTPRIYCKWGDCKGHYRPDRFREHLRDMHGLKGMPQNVRCLGERGSCGVRSSGQDFYNHAFQHLGVELLCSSCGEGFAYEDALKAHLNGEV</sequence>
<evidence type="ECO:0000259" key="3">
    <source>
        <dbReference type="PROSITE" id="PS50157"/>
    </source>
</evidence>
<gene>
    <name evidence="4" type="ORF">FB45DRAFT_82808</name>
</gene>
<feature type="compositionally biased region" description="Polar residues" evidence="2">
    <location>
        <begin position="22"/>
        <end position="39"/>
    </location>
</feature>
<evidence type="ECO:0000256" key="2">
    <source>
        <dbReference type="SAM" id="MobiDB-lite"/>
    </source>
</evidence>
<dbReference type="GO" id="GO:0008270">
    <property type="term" value="F:zinc ion binding"/>
    <property type="evidence" value="ECO:0007669"/>
    <property type="project" value="UniProtKB-KW"/>
</dbReference>
<feature type="region of interest" description="Disordered" evidence="2">
    <location>
        <begin position="1"/>
        <end position="47"/>
    </location>
</feature>
<dbReference type="EMBL" id="JARKIF010000013">
    <property type="protein sequence ID" value="KAJ7624417.1"/>
    <property type="molecule type" value="Genomic_DNA"/>
</dbReference>
<evidence type="ECO:0000313" key="5">
    <source>
        <dbReference type="Proteomes" id="UP001221142"/>
    </source>
</evidence>
<dbReference type="InterPro" id="IPR013087">
    <property type="entry name" value="Znf_C2H2_type"/>
</dbReference>
<dbReference type="Proteomes" id="UP001221142">
    <property type="component" value="Unassembled WGS sequence"/>
</dbReference>
<protein>
    <recommendedName>
        <fullName evidence="3">C2H2-type domain-containing protein</fullName>
    </recommendedName>
</protein>
<reference evidence="4" key="1">
    <citation type="submission" date="2023-03" db="EMBL/GenBank/DDBJ databases">
        <title>Massive genome expansion in bonnet fungi (Mycena s.s.) driven by repeated elements and novel gene families across ecological guilds.</title>
        <authorList>
            <consortium name="Lawrence Berkeley National Laboratory"/>
            <person name="Harder C.B."/>
            <person name="Miyauchi S."/>
            <person name="Viragh M."/>
            <person name="Kuo A."/>
            <person name="Thoen E."/>
            <person name="Andreopoulos B."/>
            <person name="Lu D."/>
            <person name="Skrede I."/>
            <person name="Drula E."/>
            <person name="Henrissat B."/>
            <person name="Morin E."/>
            <person name="Kohler A."/>
            <person name="Barry K."/>
            <person name="LaButti K."/>
            <person name="Morin E."/>
            <person name="Salamov A."/>
            <person name="Lipzen A."/>
            <person name="Mereny Z."/>
            <person name="Hegedus B."/>
            <person name="Baldrian P."/>
            <person name="Stursova M."/>
            <person name="Weitz H."/>
            <person name="Taylor A."/>
            <person name="Grigoriev I.V."/>
            <person name="Nagy L.G."/>
            <person name="Martin F."/>
            <person name="Kauserud H."/>
        </authorList>
    </citation>
    <scope>NUCLEOTIDE SEQUENCE</scope>
    <source>
        <strain evidence="4">9284</strain>
    </source>
</reference>
<dbReference type="PROSITE" id="PS50157">
    <property type="entry name" value="ZINC_FINGER_C2H2_2"/>
    <property type="match status" value="1"/>
</dbReference>
<dbReference type="AlphaFoldDB" id="A0AAD7BL16"/>
<comment type="caution">
    <text evidence="4">The sequence shown here is derived from an EMBL/GenBank/DDBJ whole genome shotgun (WGS) entry which is preliminary data.</text>
</comment>
<proteinExistence type="predicted"/>
<feature type="compositionally biased region" description="Low complexity" evidence="2">
    <location>
        <begin position="337"/>
        <end position="359"/>
    </location>
</feature>
<feature type="domain" description="C2H2-type" evidence="3">
    <location>
        <begin position="488"/>
        <end position="511"/>
    </location>
</feature>
<keyword evidence="1" id="KW-0862">Zinc</keyword>
<keyword evidence="1" id="KW-0863">Zinc-finger</keyword>
<evidence type="ECO:0000256" key="1">
    <source>
        <dbReference type="PROSITE-ProRule" id="PRU00042"/>
    </source>
</evidence>
<keyword evidence="5" id="KW-1185">Reference proteome</keyword>
<evidence type="ECO:0000313" key="4">
    <source>
        <dbReference type="EMBL" id="KAJ7624417.1"/>
    </source>
</evidence>
<feature type="region of interest" description="Disordered" evidence="2">
    <location>
        <begin position="332"/>
        <end position="374"/>
    </location>
</feature>
<keyword evidence="1" id="KW-0479">Metal-binding</keyword>